<reference evidence="3" key="1">
    <citation type="journal article" date="2020" name="mSystems">
        <title>Genome- and Community-Level Interaction Insights into Carbon Utilization and Element Cycling Functions of Hydrothermarchaeota in Hydrothermal Sediment.</title>
        <authorList>
            <person name="Zhou Z."/>
            <person name="Liu Y."/>
            <person name="Xu W."/>
            <person name="Pan J."/>
            <person name="Luo Z.H."/>
            <person name="Li M."/>
        </authorList>
    </citation>
    <scope>NUCLEOTIDE SEQUENCE [LARGE SCALE GENOMIC DNA]</scope>
    <source>
        <strain evidence="3">SpSt-1135</strain>
    </source>
</reference>
<dbReference type="AlphaFoldDB" id="A0A7C6A726"/>
<evidence type="ECO:0000259" key="2">
    <source>
        <dbReference type="Pfam" id="PF01558"/>
    </source>
</evidence>
<name>A0A7C6A726_DESAE</name>
<evidence type="ECO:0000313" key="3">
    <source>
        <dbReference type="EMBL" id="HHS48998.1"/>
    </source>
</evidence>
<dbReference type="EMBL" id="DRZX01000195">
    <property type="protein sequence ID" value="HHS48998.1"/>
    <property type="molecule type" value="Genomic_DNA"/>
</dbReference>
<dbReference type="PANTHER" id="PTHR43854">
    <property type="entry name" value="INDOLEPYRUVATE OXIDOREDUCTASE SUBUNIT IORB"/>
    <property type="match status" value="1"/>
</dbReference>
<comment type="caution">
    <text evidence="3">The sequence shown here is derived from an EMBL/GenBank/DDBJ whole genome shotgun (WGS) entry which is preliminary data.</text>
</comment>
<keyword evidence="1" id="KW-0560">Oxidoreductase</keyword>
<dbReference type="Gene3D" id="3.40.920.10">
    <property type="entry name" value="Pyruvate-ferredoxin oxidoreductase, PFOR, domain III"/>
    <property type="match status" value="1"/>
</dbReference>
<dbReference type="GO" id="GO:0016903">
    <property type="term" value="F:oxidoreductase activity, acting on the aldehyde or oxo group of donors"/>
    <property type="evidence" value="ECO:0007669"/>
    <property type="project" value="InterPro"/>
</dbReference>
<organism evidence="3">
    <name type="scientific">Desulfurella acetivorans</name>
    <dbReference type="NCBI Taxonomy" id="33002"/>
    <lineage>
        <taxon>Bacteria</taxon>
        <taxon>Pseudomonadati</taxon>
        <taxon>Campylobacterota</taxon>
        <taxon>Desulfurellia</taxon>
        <taxon>Desulfurellales</taxon>
        <taxon>Desulfurellaceae</taxon>
        <taxon>Desulfurella</taxon>
    </lineage>
</organism>
<sequence length="169" mass="18985">MFVLQVLLLKVIQMNKSIIFCGVGGDGIITASNICANALLRANFDVKKSEVHGMSQRGGSVNAFLVYGKKVYSLLPSKGNVSYMFASEKLEALRNVDYLSETSIVLINDRVVPIVGASIDEHEIDNHLKSFPFEKKIINFSEVAKLHNIIVKFCYFTKVYNLFLKRKTF</sequence>
<dbReference type="InterPro" id="IPR002869">
    <property type="entry name" value="Pyrv_flavodox_OxRed_cen"/>
</dbReference>
<evidence type="ECO:0000256" key="1">
    <source>
        <dbReference type="ARBA" id="ARBA00023002"/>
    </source>
</evidence>
<protein>
    <submittedName>
        <fullName evidence="3">Indolepyruvate oxidoreductase subunit beta</fullName>
    </submittedName>
</protein>
<dbReference type="Pfam" id="PF01558">
    <property type="entry name" value="POR"/>
    <property type="match status" value="1"/>
</dbReference>
<dbReference type="PANTHER" id="PTHR43854:SF1">
    <property type="entry name" value="INDOLEPYRUVATE OXIDOREDUCTASE SUBUNIT IORB"/>
    <property type="match status" value="1"/>
</dbReference>
<dbReference type="InterPro" id="IPR052198">
    <property type="entry name" value="IorB_Oxidoreductase"/>
</dbReference>
<feature type="domain" description="Pyruvate/ketoisovalerate oxidoreductase catalytic" evidence="2">
    <location>
        <begin position="24"/>
        <end position="115"/>
    </location>
</feature>
<proteinExistence type="predicted"/>
<gene>
    <name evidence="3" type="ORF">ENM99_03970</name>
</gene>
<dbReference type="SUPFAM" id="SSF53323">
    <property type="entry name" value="Pyruvate-ferredoxin oxidoreductase, PFOR, domain III"/>
    <property type="match status" value="1"/>
</dbReference>
<dbReference type="InterPro" id="IPR019752">
    <property type="entry name" value="Pyrv/ketoisovalerate_OxRed_cat"/>
</dbReference>
<accession>A0A7C6A726</accession>
<dbReference type="Proteomes" id="UP000886400">
    <property type="component" value="Unassembled WGS sequence"/>
</dbReference>